<reference evidence="2" key="1">
    <citation type="submission" date="2014-09" db="EMBL/GenBank/DDBJ databases">
        <authorList>
            <person name="Magalhaes I.L.F."/>
            <person name="Oliveira U."/>
            <person name="Santos F.R."/>
            <person name="Vidigal T.H.D.A."/>
            <person name="Brescovit A.D."/>
            <person name="Santos A.J."/>
        </authorList>
    </citation>
    <scope>NUCLEOTIDE SEQUENCE</scope>
    <source>
        <tissue evidence="2">Shoot tissue taken approximately 20 cm above the soil surface</tissue>
    </source>
</reference>
<accession>A0A0A9AS29</accession>
<name>A0A0A9AS29_ARUDO</name>
<protein>
    <submittedName>
        <fullName evidence="2">Uncharacterized protein</fullName>
    </submittedName>
</protein>
<proteinExistence type="predicted"/>
<organism evidence="2">
    <name type="scientific">Arundo donax</name>
    <name type="common">Giant reed</name>
    <name type="synonym">Donax arundinaceus</name>
    <dbReference type="NCBI Taxonomy" id="35708"/>
    <lineage>
        <taxon>Eukaryota</taxon>
        <taxon>Viridiplantae</taxon>
        <taxon>Streptophyta</taxon>
        <taxon>Embryophyta</taxon>
        <taxon>Tracheophyta</taxon>
        <taxon>Spermatophyta</taxon>
        <taxon>Magnoliopsida</taxon>
        <taxon>Liliopsida</taxon>
        <taxon>Poales</taxon>
        <taxon>Poaceae</taxon>
        <taxon>PACMAD clade</taxon>
        <taxon>Arundinoideae</taxon>
        <taxon>Arundineae</taxon>
        <taxon>Arundo</taxon>
    </lineage>
</organism>
<evidence type="ECO:0000256" key="1">
    <source>
        <dbReference type="SAM" id="MobiDB-lite"/>
    </source>
</evidence>
<dbReference type="AlphaFoldDB" id="A0A0A9AS29"/>
<sequence>MRRSTRSSRCRSSSASLCRQ</sequence>
<dbReference type="EMBL" id="GBRH01247993">
    <property type="protein sequence ID" value="JAD49902.1"/>
    <property type="molecule type" value="Transcribed_RNA"/>
</dbReference>
<evidence type="ECO:0000313" key="2">
    <source>
        <dbReference type="EMBL" id="JAD49902.1"/>
    </source>
</evidence>
<reference evidence="2" key="2">
    <citation type="journal article" date="2015" name="Data Brief">
        <title>Shoot transcriptome of the giant reed, Arundo donax.</title>
        <authorList>
            <person name="Barrero R.A."/>
            <person name="Guerrero F.D."/>
            <person name="Moolhuijzen P."/>
            <person name="Goolsby J.A."/>
            <person name="Tidwell J."/>
            <person name="Bellgard S.E."/>
            <person name="Bellgard M.I."/>
        </authorList>
    </citation>
    <scope>NUCLEOTIDE SEQUENCE</scope>
    <source>
        <tissue evidence="2">Shoot tissue taken approximately 20 cm above the soil surface</tissue>
    </source>
</reference>
<feature type="compositionally biased region" description="Low complexity" evidence="1">
    <location>
        <begin position="10"/>
        <end position="20"/>
    </location>
</feature>
<feature type="region of interest" description="Disordered" evidence="1">
    <location>
        <begin position="1"/>
        <end position="20"/>
    </location>
</feature>